<proteinExistence type="predicted"/>
<accession>A0A8H6EMY6</accession>
<evidence type="ECO:0000313" key="2">
    <source>
        <dbReference type="Proteomes" id="UP000531561"/>
    </source>
</evidence>
<evidence type="ECO:0000313" key="1">
    <source>
        <dbReference type="EMBL" id="KAF5878039.1"/>
    </source>
</evidence>
<name>A0A8H6EMY6_9HELO</name>
<reference evidence="1 2" key="1">
    <citation type="journal article" date="2020" name="Phytopathology">
        <title>A high-quality genome resource of Botrytis fragariae, a new and rapidly spreading fungal pathogen causing strawberry gray mold in the U.S.A.</title>
        <authorList>
            <person name="Wu Y."/>
            <person name="Saski C.A."/>
            <person name="Schnabel G."/>
            <person name="Xiao S."/>
            <person name="Hu M."/>
        </authorList>
    </citation>
    <scope>NUCLEOTIDE SEQUENCE [LARGE SCALE GENOMIC DNA]</scope>
    <source>
        <strain evidence="1 2">BVB16</strain>
    </source>
</reference>
<dbReference type="Proteomes" id="UP000531561">
    <property type="component" value="Unassembled WGS sequence"/>
</dbReference>
<keyword evidence="2" id="KW-1185">Reference proteome</keyword>
<comment type="caution">
    <text evidence="1">The sequence shown here is derived from an EMBL/GenBank/DDBJ whole genome shotgun (WGS) entry which is preliminary data.</text>
</comment>
<sequence length="68" mass="7763">MRTEGPSTSPSGECLPIYRAKTILYKPYILRCTDEYNFILRGSFDTPYNGQGPIIKGIVGFLNFRNRD</sequence>
<dbReference type="EMBL" id="JABFCT010000002">
    <property type="protein sequence ID" value="KAF5878039.1"/>
    <property type="molecule type" value="Genomic_DNA"/>
</dbReference>
<organism evidence="1 2">
    <name type="scientific">Botrytis fragariae</name>
    <dbReference type="NCBI Taxonomy" id="1964551"/>
    <lineage>
        <taxon>Eukaryota</taxon>
        <taxon>Fungi</taxon>
        <taxon>Dikarya</taxon>
        <taxon>Ascomycota</taxon>
        <taxon>Pezizomycotina</taxon>
        <taxon>Leotiomycetes</taxon>
        <taxon>Helotiales</taxon>
        <taxon>Sclerotiniaceae</taxon>
        <taxon>Botrytis</taxon>
    </lineage>
</organism>
<dbReference type="GeneID" id="59254343"/>
<dbReference type="RefSeq" id="XP_037196984.1">
    <property type="nucleotide sequence ID" value="XM_037330651.1"/>
</dbReference>
<dbReference type="AlphaFoldDB" id="A0A8H6EMY6"/>
<protein>
    <submittedName>
        <fullName evidence="1">Uncharacterized protein</fullName>
    </submittedName>
</protein>
<gene>
    <name evidence="1" type="ORF">Bfra_000206</name>
</gene>